<dbReference type="InterPro" id="IPR038069">
    <property type="entry name" value="Pelota/DOM34_N"/>
</dbReference>
<dbReference type="Proteomes" id="UP000245207">
    <property type="component" value="Unassembled WGS sequence"/>
</dbReference>
<comment type="cofactor">
    <cofactor evidence="1">
        <name>a divalent metal cation</name>
        <dbReference type="ChEBI" id="CHEBI:60240"/>
    </cofactor>
</comment>
<dbReference type="EMBL" id="PKPP01014123">
    <property type="protein sequence ID" value="PWA40033.1"/>
    <property type="molecule type" value="Genomic_DNA"/>
</dbReference>
<evidence type="ECO:0000259" key="6">
    <source>
        <dbReference type="SMART" id="SM01194"/>
    </source>
</evidence>
<sequence length="455" mass="51395">MKIVRRDYVPNGPGSVKIIPDESDDLWLAYNLIVPGDTVMAVTIRKVLREAASGSREAERRKLKLEINVESVDYDKEGSVLRIRGKNILENEHVKIGQFHTLELELHRPFVLRKLLWDSLAIESIQQAAGDQIIGSVPGCHAHHIFLVERNVHREGALGSTKKESLNLKLKISVESVDYDKEGSVLRISGKNILENEHVKMGQFHTLELGLNRSFVLEKLLWDSLAIKSLQQAADPAASADLAVLLMQEGLAHILLALNKFYENVLQAFMKHIDFKVVRCAVIASPGFTKDQFHRHLMLEAERRDLRNIIENKSRIILVHSTSGYKHSLREVLDAPTVMNLIKDTKAAQEVRALKDFFTMLTNVRIHIVHVMDQSMLRLLMKEWLSGFTFVDGRFRSADIATRQRYVNLVNTVKDSGGTAHVFSSMHVSGEQLAQLTGVAAILRFPLPDLDDIEM</sequence>
<dbReference type="GO" id="GO:0070651">
    <property type="term" value="P:nonfunctional rRNA decay"/>
    <property type="evidence" value="ECO:0007669"/>
    <property type="project" value="TreeGrafter"/>
</dbReference>
<dbReference type="Pfam" id="PF03464">
    <property type="entry name" value="eRF1_2"/>
    <property type="match status" value="1"/>
</dbReference>
<evidence type="ECO:0000256" key="4">
    <source>
        <dbReference type="ARBA" id="ARBA00022490"/>
    </source>
</evidence>
<evidence type="ECO:0000313" key="8">
    <source>
        <dbReference type="Proteomes" id="UP000245207"/>
    </source>
</evidence>
<comment type="caution">
    <text evidence="7">The sequence shown here is derived from an EMBL/GenBank/DDBJ whole genome shotgun (WGS) entry which is preliminary data.</text>
</comment>
<dbReference type="PANTHER" id="PTHR10853:SF0">
    <property type="entry name" value="PROTEIN PELOTA HOMOLOG"/>
    <property type="match status" value="1"/>
</dbReference>
<dbReference type="InterPro" id="IPR042226">
    <property type="entry name" value="eFR1_2_sf"/>
</dbReference>
<keyword evidence="8" id="KW-1185">Reference proteome</keyword>
<dbReference type="InterPro" id="IPR029064">
    <property type="entry name" value="Ribosomal_eL30-like_sf"/>
</dbReference>
<dbReference type="Pfam" id="PF26356">
    <property type="entry name" value="Pelota_N"/>
    <property type="match status" value="2"/>
</dbReference>
<keyword evidence="4" id="KW-0963">Cytoplasm</keyword>
<protein>
    <submittedName>
        <fullName evidence="7">ERF1 domain 1/Pelota-like protein</fullName>
    </submittedName>
</protein>
<dbReference type="GO" id="GO:0032790">
    <property type="term" value="P:ribosome disassembly"/>
    <property type="evidence" value="ECO:0007669"/>
    <property type="project" value="TreeGrafter"/>
</dbReference>
<reference evidence="7 8" key="1">
    <citation type="journal article" date="2018" name="Mol. Plant">
        <title>The genome of Artemisia annua provides insight into the evolution of Asteraceae family and artemisinin biosynthesis.</title>
        <authorList>
            <person name="Shen Q."/>
            <person name="Zhang L."/>
            <person name="Liao Z."/>
            <person name="Wang S."/>
            <person name="Yan T."/>
            <person name="Shi P."/>
            <person name="Liu M."/>
            <person name="Fu X."/>
            <person name="Pan Q."/>
            <person name="Wang Y."/>
            <person name="Lv Z."/>
            <person name="Lu X."/>
            <person name="Zhang F."/>
            <person name="Jiang W."/>
            <person name="Ma Y."/>
            <person name="Chen M."/>
            <person name="Hao X."/>
            <person name="Li L."/>
            <person name="Tang Y."/>
            <person name="Lv G."/>
            <person name="Zhou Y."/>
            <person name="Sun X."/>
            <person name="Brodelius P.E."/>
            <person name="Rose J.K.C."/>
            <person name="Tang K."/>
        </authorList>
    </citation>
    <scope>NUCLEOTIDE SEQUENCE [LARGE SCALE GENOMIC DNA]</scope>
    <source>
        <strain evidence="8">cv. Huhao1</strain>
        <tissue evidence="7">Leaf</tissue>
    </source>
</reference>
<dbReference type="InterPro" id="IPR005140">
    <property type="entry name" value="eRF1_Pelota-like_N"/>
</dbReference>
<name>A0A2U1KTK0_ARTAN</name>
<dbReference type="Gene3D" id="3.30.420.60">
    <property type="entry name" value="eRF1 domain 2"/>
    <property type="match status" value="1"/>
</dbReference>
<evidence type="ECO:0000256" key="5">
    <source>
        <dbReference type="ARBA" id="ARBA00022723"/>
    </source>
</evidence>
<comment type="subcellular location">
    <subcellularLocation>
        <location evidence="2">Cytoplasm</location>
    </subcellularLocation>
</comment>
<dbReference type="InterPro" id="IPR058547">
    <property type="entry name" value="Pelota_N"/>
</dbReference>
<evidence type="ECO:0000313" key="7">
    <source>
        <dbReference type="EMBL" id="PWA40033.1"/>
    </source>
</evidence>
<evidence type="ECO:0000256" key="3">
    <source>
        <dbReference type="ARBA" id="ARBA00009504"/>
    </source>
</evidence>
<dbReference type="GO" id="GO:0005737">
    <property type="term" value="C:cytoplasm"/>
    <property type="evidence" value="ECO:0007669"/>
    <property type="project" value="UniProtKB-SubCell"/>
</dbReference>
<proteinExistence type="inferred from homology"/>
<dbReference type="GO" id="GO:0070966">
    <property type="term" value="P:nuclear-transcribed mRNA catabolic process, no-go decay"/>
    <property type="evidence" value="ECO:0007669"/>
    <property type="project" value="InterPro"/>
</dbReference>
<dbReference type="InterPro" id="IPR005141">
    <property type="entry name" value="eRF1_2"/>
</dbReference>
<dbReference type="GO" id="GO:0070481">
    <property type="term" value="P:nuclear-transcribed mRNA catabolic process, non-stop decay"/>
    <property type="evidence" value="ECO:0007669"/>
    <property type="project" value="InterPro"/>
</dbReference>
<evidence type="ECO:0000256" key="2">
    <source>
        <dbReference type="ARBA" id="ARBA00004496"/>
    </source>
</evidence>
<gene>
    <name evidence="7" type="ORF">CTI12_AA566600</name>
</gene>
<dbReference type="Gene3D" id="2.30.30.870">
    <property type="entry name" value="Pelota, domain A"/>
    <property type="match status" value="2"/>
</dbReference>
<dbReference type="SMART" id="SM01194">
    <property type="entry name" value="eRF1_1"/>
    <property type="match status" value="2"/>
</dbReference>
<dbReference type="FunFam" id="2.30.30.870:FF:000002">
    <property type="entry name" value="Protein pelota homolog"/>
    <property type="match status" value="1"/>
</dbReference>
<dbReference type="InterPro" id="IPR005142">
    <property type="entry name" value="eRF1_3"/>
</dbReference>
<dbReference type="InterPro" id="IPR004405">
    <property type="entry name" value="TF_pelota"/>
</dbReference>
<dbReference type="SUPFAM" id="SSF53137">
    <property type="entry name" value="Translational machinery components"/>
    <property type="match status" value="1"/>
</dbReference>
<dbReference type="SUPFAM" id="SSF55315">
    <property type="entry name" value="L30e-like"/>
    <property type="match status" value="1"/>
</dbReference>
<dbReference type="PANTHER" id="PTHR10853">
    <property type="entry name" value="PELOTA"/>
    <property type="match status" value="1"/>
</dbReference>
<keyword evidence="5" id="KW-0479">Metal-binding</keyword>
<comment type="similarity">
    <text evidence="3">Belongs to the eukaryotic release factor 1 family. Pelota subfamily.</text>
</comment>
<feature type="domain" description="eRF1/Pelota-like N-terminal" evidence="6">
    <location>
        <begin position="1"/>
        <end position="130"/>
    </location>
</feature>
<dbReference type="SUPFAM" id="SSF159065">
    <property type="entry name" value="Dom34/Pelota N-terminal domain-like"/>
    <property type="match status" value="2"/>
</dbReference>
<accession>A0A2U1KTK0</accession>
<evidence type="ECO:0000256" key="1">
    <source>
        <dbReference type="ARBA" id="ARBA00001968"/>
    </source>
</evidence>
<dbReference type="STRING" id="35608.A0A2U1KTK0"/>
<dbReference type="OrthoDB" id="10249111at2759"/>
<organism evidence="7 8">
    <name type="scientific">Artemisia annua</name>
    <name type="common">Sweet wormwood</name>
    <dbReference type="NCBI Taxonomy" id="35608"/>
    <lineage>
        <taxon>Eukaryota</taxon>
        <taxon>Viridiplantae</taxon>
        <taxon>Streptophyta</taxon>
        <taxon>Embryophyta</taxon>
        <taxon>Tracheophyta</taxon>
        <taxon>Spermatophyta</taxon>
        <taxon>Magnoliopsida</taxon>
        <taxon>eudicotyledons</taxon>
        <taxon>Gunneridae</taxon>
        <taxon>Pentapetalae</taxon>
        <taxon>asterids</taxon>
        <taxon>campanulids</taxon>
        <taxon>Asterales</taxon>
        <taxon>Asteraceae</taxon>
        <taxon>Asteroideae</taxon>
        <taxon>Anthemideae</taxon>
        <taxon>Artemisiinae</taxon>
        <taxon>Artemisia</taxon>
    </lineage>
</organism>
<dbReference type="AlphaFoldDB" id="A0A2U1KTK0"/>
<dbReference type="Gene3D" id="3.30.1330.30">
    <property type="match status" value="1"/>
</dbReference>
<feature type="domain" description="eRF1/Pelota-like N-terminal" evidence="6">
    <location>
        <begin position="131"/>
        <end position="235"/>
    </location>
</feature>
<dbReference type="GO" id="GO:0071025">
    <property type="term" value="P:RNA surveillance"/>
    <property type="evidence" value="ECO:0007669"/>
    <property type="project" value="InterPro"/>
</dbReference>
<dbReference type="Pfam" id="PF03465">
    <property type="entry name" value="eRF1_3"/>
    <property type="match status" value="1"/>
</dbReference>
<dbReference type="GO" id="GO:0046872">
    <property type="term" value="F:metal ion binding"/>
    <property type="evidence" value="ECO:0007669"/>
    <property type="project" value="UniProtKB-KW"/>
</dbReference>